<name>A0AA40E422_9PEZI</name>
<reference evidence="2" key="1">
    <citation type="submission" date="2023-06" db="EMBL/GenBank/DDBJ databases">
        <title>Genome-scale phylogeny and comparative genomics of the fungal order Sordariales.</title>
        <authorList>
            <consortium name="Lawrence Berkeley National Laboratory"/>
            <person name="Hensen N."/>
            <person name="Bonometti L."/>
            <person name="Westerberg I."/>
            <person name="Brannstrom I.O."/>
            <person name="Guillou S."/>
            <person name="Cros-Aarteil S."/>
            <person name="Calhoun S."/>
            <person name="Haridas S."/>
            <person name="Kuo A."/>
            <person name="Mondo S."/>
            <person name="Pangilinan J."/>
            <person name="Riley R."/>
            <person name="LaButti K."/>
            <person name="Andreopoulos B."/>
            <person name="Lipzen A."/>
            <person name="Chen C."/>
            <person name="Yanf M."/>
            <person name="Daum C."/>
            <person name="Ng V."/>
            <person name="Clum A."/>
            <person name="Steindorff A."/>
            <person name="Ohm R."/>
            <person name="Martin F."/>
            <person name="Silar P."/>
            <person name="Natvig D."/>
            <person name="Lalanne C."/>
            <person name="Gautier V."/>
            <person name="Ament-velasquez S.L."/>
            <person name="Kruys A."/>
            <person name="Hutchinson M.I."/>
            <person name="Powell A.J."/>
            <person name="Barry K."/>
            <person name="Miller A.N."/>
            <person name="Grigoriev I.V."/>
            <person name="Debuchy R."/>
            <person name="Gladieux P."/>
            <person name="Thoren M.H."/>
            <person name="Johannesson H."/>
        </authorList>
    </citation>
    <scope>NUCLEOTIDE SEQUENCE</scope>
    <source>
        <strain evidence="2">SMH2392-1A</strain>
    </source>
</reference>
<dbReference type="AlphaFoldDB" id="A0AA40E422"/>
<accession>A0AA40E422</accession>
<feature type="compositionally biased region" description="Polar residues" evidence="1">
    <location>
        <begin position="41"/>
        <end position="50"/>
    </location>
</feature>
<evidence type="ECO:0000256" key="1">
    <source>
        <dbReference type="SAM" id="MobiDB-lite"/>
    </source>
</evidence>
<gene>
    <name evidence="2" type="ORF">B0T26DRAFT_693823</name>
</gene>
<evidence type="ECO:0000313" key="2">
    <source>
        <dbReference type="EMBL" id="KAK0727279.1"/>
    </source>
</evidence>
<proteinExistence type="predicted"/>
<feature type="region of interest" description="Disordered" evidence="1">
    <location>
        <begin position="37"/>
        <end position="77"/>
    </location>
</feature>
<keyword evidence="3" id="KW-1185">Reference proteome</keyword>
<sequence>MPDPTDPPAPAPPPQDPIMRCTSPDNFKEGEVIIAGKPWDQTETTLYDTGSGSGKKDEAPPTPADAAAVEETKEGSK</sequence>
<feature type="region of interest" description="Disordered" evidence="1">
    <location>
        <begin position="1"/>
        <end position="24"/>
    </location>
</feature>
<comment type="caution">
    <text evidence="2">The sequence shown here is derived from an EMBL/GenBank/DDBJ whole genome shotgun (WGS) entry which is preliminary data.</text>
</comment>
<feature type="compositionally biased region" description="Pro residues" evidence="1">
    <location>
        <begin position="1"/>
        <end position="16"/>
    </location>
</feature>
<organism evidence="2 3">
    <name type="scientific">Lasiosphaeria miniovina</name>
    <dbReference type="NCBI Taxonomy" id="1954250"/>
    <lineage>
        <taxon>Eukaryota</taxon>
        <taxon>Fungi</taxon>
        <taxon>Dikarya</taxon>
        <taxon>Ascomycota</taxon>
        <taxon>Pezizomycotina</taxon>
        <taxon>Sordariomycetes</taxon>
        <taxon>Sordariomycetidae</taxon>
        <taxon>Sordariales</taxon>
        <taxon>Lasiosphaeriaceae</taxon>
        <taxon>Lasiosphaeria</taxon>
    </lineage>
</organism>
<dbReference type="GeneID" id="85324482"/>
<protein>
    <submittedName>
        <fullName evidence="2">Uncharacterized protein</fullName>
    </submittedName>
</protein>
<dbReference type="Proteomes" id="UP001172101">
    <property type="component" value="Unassembled WGS sequence"/>
</dbReference>
<evidence type="ECO:0000313" key="3">
    <source>
        <dbReference type="Proteomes" id="UP001172101"/>
    </source>
</evidence>
<dbReference type="EMBL" id="JAUIRO010000002">
    <property type="protein sequence ID" value="KAK0727279.1"/>
    <property type="molecule type" value="Genomic_DNA"/>
</dbReference>
<dbReference type="RefSeq" id="XP_060300134.1">
    <property type="nucleotide sequence ID" value="XM_060441212.1"/>
</dbReference>